<keyword evidence="1" id="KW-0812">Transmembrane</keyword>
<dbReference type="Proteomes" id="UP000199601">
    <property type="component" value="Unassembled WGS sequence"/>
</dbReference>
<reference evidence="3" key="1">
    <citation type="submission" date="2015-03" db="EMBL/GenBank/DDBJ databases">
        <authorList>
            <person name="Urmite Genomes"/>
        </authorList>
    </citation>
    <scope>NUCLEOTIDE SEQUENCE [LARGE SCALE GENOMIC DNA]</scope>
    <source>
        <strain evidence="3">CSUR P1344</strain>
    </source>
</reference>
<keyword evidence="3" id="KW-1185">Reference proteome</keyword>
<gene>
    <name evidence="2" type="ORF">BN000_00608</name>
</gene>
<dbReference type="AlphaFoldDB" id="A0A0U1CX49"/>
<keyword evidence="1" id="KW-1133">Transmembrane helix</keyword>
<keyword evidence="1" id="KW-0472">Membrane</keyword>
<organism evidence="2 3">
    <name type="scientific">Mycobacterium europaeum</name>
    <dbReference type="NCBI Taxonomy" id="761804"/>
    <lineage>
        <taxon>Bacteria</taxon>
        <taxon>Bacillati</taxon>
        <taxon>Actinomycetota</taxon>
        <taxon>Actinomycetes</taxon>
        <taxon>Mycobacteriales</taxon>
        <taxon>Mycobacteriaceae</taxon>
        <taxon>Mycobacterium</taxon>
        <taxon>Mycobacterium simiae complex</taxon>
    </lineage>
</organism>
<proteinExistence type="predicted"/>
<name>A0A0U1CX49_9MYCO</name>
<accession>A0A0U1CX49</accession>
<dbReference type="EMBL" id="CTEC01000001">
    <property type="protein sequence ID" value="CQD03637.1"/>
    <property type="molecule type" value="Genomic_DNA"/>
</dbReference>
<evidence type="ECO:0000313" key="3">
    <source>
        <dbReference type="Proteomes" id="UP000199601"/>
    </source>
</evidence>
<feature type="transmembrane region" description="Helical" evidence="1">
    <location>
        <begin position="9"/>
        <end position="29"/>
    </location>
</feature>
<dbReference type="RefSeq" id="WP_141659129.1">
    <property type="nucleotide sequence ID" value="NZ_CTEC01000001.1"/>
</dbReference>
<evidence type="ECO:0000256" key="1">
    <source>
        <dbReference type="SAM" id="Phobius"/>
    </source>
</evidence>
<sequence>MNDRWLGPWWLWIVVAFLIIGGALFMSIVPPADCDCPASAAGVVS</sequence>
<protein>
    <submittedName>
        <fullName evidence="2">Uncharacterized protein</fullName>
    </submittedName>
</protein>
<evidence type="ECO:0000313" key="2">
    <source>
        <dbReference type="EMBL" id="CQD03637.1"/>
    </source>
</evidence>